<dbReference type="InterPro" id="IPR035874">
    <property type="entry name" value="IDS"/>
</dbReference>
<keyword evidence="5" id="KW-0378">Hydrolase</keyword>
<dbReference type="PANTHER" id="PTHR45953">
    <property type="entry name" value="IDURONATE 2-SULFATASE"/>
    <property type="match status" value="1"/>
</dbReference>
<evidence type="ECO:0000256" key="6">
    <source>
        <dbReference type="ARBA" id="ARBA00022837"/>
    </source>
</evidence>
<dbReference type="GO" id="GO:0004423">
    <property type="term" value="F:iduronate-2-sulfatase activity"/>
    <property type="evidence" value="ECO:0007669"/>
    <property type="project" value="InterPro"/>
</dbReference>
<dbReference type="EMBL" id="CP063458">
    <property type="protein sequence ID" value="QOV90788.1"/>
    <property type="molecule type" value="Genomic_DNA"/>
</dbReference>
<evidence type="ECO:0000256" key="1">
    <source>
        <dbReference type="ARBA" id="ARBA00001913"/>
    </source>
</evidence>
<keyword evidence="6" id="KW-0106">Calcium</keyword>
<feature type="signal peptide" evidence="8">
    <location>
        <begin position="1"/>
        <end position="21"/>
    </location>
</feature>
<evidence type="ECO:0000256" key="7">
    <source>
        <dbReference type="SAM" id="MobiDB-lite"/>
    </source>
</evidence>
<gene>
    <name evidence="10" type="ORF">IPV69_05365</name>
</gene>
<sequence>MLNRRTLLALLLLLAGCPVWAADKPARPNILFIAIDDQNDWVGCLKGHPQAKTPNLDAVAARGTNFANAHCQAPLCNPSRTSLMFGLRPSTTGVHGLLPGPRAVAATKDRVSLPQALMAGGYWTYSCGKIYHDGAMRKAPKDKNAPEFDEVGPAPAMPKPKEKIVKAGAGNHPLMDWGVFPDDDKEQADWKIADAAIDALKRTPKEKPFFVACGFRLPHVPCFASQKWFDMYPEASLQMPPVLANDRADVPAFAWYLHWSLPEPRLSALVKAGEWKSLVRAYLACTTFMDSQIGRVVDTLKETGQLDNTIIVIWGDHGWHLGEKGITGKNTLWERSTRVPLVFAGPGITAGQTCKRPAELLDIYPTLVELTGVKKVDGLEGVSLVPQLKDASATRDRPAITTHNQGNHTVRSEHYRYIRYADGSEELYDMQNDPNEWKNLAKDPRLSTVVEDHRKWLPKVDVPAAPGSASRVLTKGENGEWIWEGKVINPKALEE</sequence>
<keyword evidence="11" id="KW-1185">Reference proteome</keyword>
<dbReference type="Gene3D" id="3.40.720.10">
    <property type="entry name" value="Alkaline Phosphatase, subunit A"/>
    <property type="match status" value="1"/>
</dbReference>
<organism evidence="10 11">
    <name type="scientific">Humisphaera borealis</name>
    <dbReference type="NCBI Taxonomy" id="2807512"/>
    <lineage>
        <taxon>Bacteria</taxon>
        <taxon>Pseudomonadati</taxon>
        <taxon>Planctomycetota</taxon>
        <taxon>Phycisphaerae</taxon>
        <taxon>Tepidisphaerales</taxon>
        <taxon>Tepidisphaeraceae</taxon>
        <taxon>Humisphaera</taxon>
    </lineage>
</organism>
<dbReference type="Pfam" id="PF00884">
    <property type="entry name" value="Sulfatase"/>
    <property type="match status" value="1"/>
</dbReference>
<name>A0A7M2WZ58_9BACT</name>
<dbReference type="GO" id="GO:0005737">
    <property type="term" value="C:cytoplasm"/>
    <property type="evidence" value="ECO:0007669"/>
    <property type="project" value="TreeGrafter"/>
</dbReference>
<evidence type="ECO:0000256" key="4">
    <source>
        <dbReference type="ARBA" id="ARBA00022729"/>
    </source>
</evidence>
<evidence type="ECO:0000313" key="10">
    <source>
        <dbReference type="EMBL" id="QOV90788.1"/>
    </source>
</evidence>
<protein>
    <submittedName>
        <fullName evidence="10">Sulfatase</fullName>
    </submittedName>
</protein>
<comment type="cofactor">
    <cofactor evidence="1">
        <name>Ca(2+)</name>
        <dbReference type="ChEBI" id="CHEBI:29108"/>
    </cofactor>
</comment>
<evidence type="ECO:0000256" key="2">
    <source>
        <dbReference type="ARBA" id="ARBA00008779"/>
    </source>
</evidence>
<comment type="similarity">
    <text evidence="2">Belongs to the sulfatase family.</text>
</comment>
<dbReference type="InterPro" id="IPR000917">
    <property type="entry name" value="Sulfatase_N"/>
</dbReference>
<feature type="domain" description="Sulfatase N-terminal" evidence="9">
    <location>
        <begin position="28"/>
        <end position="373"/>
    </location>
</feature>
<keyword evidence="4 8" id="KW-0732">Signal</keyword>
<evidence type="ECO:0000256" key="3">
    <source>
        <dbReference type="ARBA" id="ARBA00022723"/>
    </source>
</evidence>
<evidence type="ECO:0000259" key="9">
    <source>
        <dbReference type="Pfam" id="PF00884"/>
    </source>
</evidence>
<dbReference type="PANTHER" id="PTHR45953:SF1">
    <property type="entry name" value="IDURONATE 2-SULFATASE"/>
    <property type="match status" value="1"/>
</dbReference>
<dbReference type="PROSITE" id="PS51257">
    <property type="entry name" value="PROKAR_LIPOPROTEIN"/>
    <property type="match status" value="1"/>
</dbReference>
<reference evidence="10 11" key="1">
    <citation type="submission" date="2020-10" db="EMBL/GenBank/DDBJ databases">
        <title>Wide distribution of Phycisphaera-like planctomycetes from WD2101 soil group in peatlands and genome analysis of the first cultivated representative.</title>
        <authorList>
            <person name="Dedysh S.N."/>
            <person name="Beletsky A.V."/>
            <person name="Ivanova A."/>
            <person name="Kulichevskaya I.S."/>
            <person name="Suzina N.E."/>
            <person name="Philippov D.A."/>
            <person name="Rakitin A.L."/>
            <person name="Mardanov A.V."/>
            <person name="Ravin N.V."/>
        </authorList>
    </citation>
    <scope>NUCLEOTIDE SEQUENCE [LARGE SCALE GENOMIC DNA]</scope>
    <source>
        <strain evidence="10 11">M1803</strain>
    </source>
</reference>
<dbReference type="SUPFAM" id="SSF53649">
    <property type="entry name" value="Alkaline phosphatase-like"/>
    <property type="match status" value="1"/>
</dbReference>
<dbReference type="GO" id="GO:0046872">
    <property type="term" value="F:metal ion binding"/>
    <property type="evidence" value="ECO:0007669"/>
    <property type="project" value="UniProtKB-KW"/>
</dbReference>
<feature type="region of interest" description="Disordered" evidence="7">
    <location>
        <begin position="138"/>
        <end position="159"/>
    </location>
</feature>
<keyword evidence="3" id="KW-0479">Metal-binding</keyword>
<dbReference type="CDD" id="cd16030">
    <property type="entry name" value="iduronate-2-sulfatase"/>
    <property type="match status" value="1"/>
</dbReference>
<evidence type="ECO:0000256" key="8">
    <source>
        <dbReference type="SAM" id="SignalP"/>
    </source>
</evidence>
<dbReference type="KEGG" id="hbs:IPV69_05365"/>
<accession>A0A7M2WZ58</accession>
<evidence type="ECO:0000313" key="11">
    <source>
        <dbReference type="Proteomes" id="UP000593765"/>
    </source>
</evidence>
<dbReference type="RefSeq" id="WP_206293891.1">
    <property type="nucleotide sequence ID" value="NZ_CP063458.1"/>
</dbReference>
<dbReference type="InterPro" id="IPR017850">
    <property type="entry name" value="Alkaline_phosphatase_core_sf"/>
</dbReference>
<evidence type="ECO:0000256" key="5">
    <source>
        <dbReference type="ARBA" id="ARBA00022801"/>
    </source>
</evidence>
<dbReference type="AlphaFoldDB" id="A0A7M2WZ58"/>
<proteinExistence type="inferred from homology"/>
<dbReference type="Proteomes" id="UP000593765">
    <property type="component" value="Chromosome"/>
</dbReference>
<feature type="chain" id="PRO_5034189128" evidence="8">
    <location>
        <begin position="22"/>
        <end position="495"/>
    </location>
</feature>